<comment type="caution">
    <text evidence="1">The sequence shown here is derived from an EMBL/GenBank/DDBJ whole genome shotgun (WGS) entry which is preliminary data.</text>
</comment>
<proteinExistence type="predicted"/>
<reference evidence="1 2" key="1">
    <citation type="submission" date="2023-07" db="EMBL/GenBank/DDBJ databases">
        <title>Paenibacillus sp. JX-17 nov. isolated from soil.</title>
        <authorList>
            <person name="Wan Y."/>
            <person name="Liu B."/>
        </authorList>
    </citation>
    <scope>NUCLEOTIDE SEQUENCE [LARGE SCALE GENOMIC DNA]</scope>
    <source>
        <strain evidence="1 2">JX-17</strain>
    </source>
</reference>
<evidence type="ECO:0000313" key="1">
    <source>
        <dbReference type="EMBL" id="MDO7908452.1"/>
    </source>
</evidence>
<name>A0ABT9CGS2_9BACL</name>
<sequence>MQLDIFDYMKLQETLPADGLRRGPSGQLLNGCYYEHSSRQFVSYVQGRRYYEFDGKNLMADWKERIKNYRAID</sequence>
<organism evidence="1 2">
    <name type="scientific">Paenibacillus lacisoli</name>
    <dbReference type="NCBI Taxonomy" id="3064525"/>
    <lineage>
        <taxon>Bacteria</taxon>
        <taxon>Bacillati</taxon>
        <taxon>Bacillota</taxon>
        <taxon>Bacilli</taxon>
        <taxon>Bacillales</taxon>
        <taxon>Paenibacillaceae</taxon>
        <taxon>Paenibacillus</taxon>
    </lineage>
</organism>
<dbReference type="EMBL" id="JAUQTB010000016">
    <property type="protein sequence ID" value="MDO7908452.1"/>
    <property type="molecule type" value="Genomic_DNA"/>
</dbReference>
<accession>A0ABT9CGS2</accession>
<dbReference type="Proteomes" id="UP001240171">
    <property type="component" value="Unassembled WGS sequence"/>
</dbReference>
<protein>
    <submittedName>
        <fullName evidence="1">Uncharacterized protein</fullName>
    </submittedName>
</protein>
<gene>
    <name evidence="1" type="ORF">Q5741_18795</name>
</gene>
<evidence type="ECO:0000313" key="2">
    <source>
        <dbReference type="Proteomes" id="UP001240171"/>
    </source>
</evidence>
<keyword evidence="2" id="KW-1185">Reference proteome</keyword>